<dbReference type="RefSeq" id="WP_338411913.1">
    <property type="nucleotide sequence ID" value="NZ_CP093310.2"/>
</dbReference>
<accession>A0AAT9PCW6</accession>
<evidence type="ECO:0000313" key="1">
    <source>
        <dbReference type="EMBL" id="UNK04399.2"/>
    </source>
</evidence>
<dbReference type="CDD" id="cd11542">
    <property type="entry name" value="NTP-PPase_u5"/>
    <property type="match status" value="1"/>
</dbReference>
<protein>
    <submittedName>
        <fullName evidence="1">Uncharacterized protein</fullName>
    </submittedName>
</protein>
<dbReference type="Gene3D" id="1.10.287.1080">
    <property type="entry name" value="MazG-like"/>
    <property type="match status" value="1"/>
</dbReference>
<reference evidence="1" key="1">
    <citation type="submission" date="2024-03" db="EMBL/GenBank/DDBJ databases">
        <title>Psychrobacter raelis sp. nov. isolated from a dog with peritonitis.</title>
        <authorList>
            <person name="Schiavone A."/>
            <person name="Manzulli V."/>
            <person name="Camarda A."/>
            <person name="Cafiero M.A."/>
            <person name="Vasco I."/>
            <person name="Marino L."/>
            <person name="Pennuzzi G."/>
            <person name="Serrecchia L."/>
            <person name="Galante D."/>
            <person name="Pugliese N."/>
        </authorList>
    </citation>
    <scope>NUCLEOTIDE SEQUENCE</scope>
    <source>
        <strain evidence="1">PraFG1</strain>
    </source>
</reference>
<name>A0AAT9PCW6_9GAMM</name>
<keyword evidence="2" id="KW-1185">Reference proteome</keyword>
<dbReference type="AlphaFoldDB" id="A0AAT9PCW6"/>
<sequence length="211" mass="24107">MTNKAIDLFWHNDSKSHSPFTEYEIRKNVETGKYLVKYWNYNEVTPTHEKVVEPPQTATGFTSLNAAKNWAQGHFEEKLQNWCKAPTERELLTNSIQSLVNACHSRAAANGWWTDLSTGEPLTRNKGEMMMLIVSEIAEAMEGHRKGLKDDHLPAYGMEDVEFADALIRIFDYAGGHNLELASAFVDKLDYNNNRADHKIENRKKDGGKKY</sequence>
<dbReference type="EMBL" id="CP093310">
    <property type="protein sequence ID" value="UNK04399.2"/>
    <property type="molecule type" value="Genomic_DNA"/>
</dbReference>
<proteinExistence type="predicted"/>
<evidence type="ECO:0000313" key="2">
    <source>
        <dbReference type="Proteomes" id="UP000829560"/>
    </source>
</evidence>
<gene>
    <name evidence="1" type="ORF">MN210_08525</name>
</gene>
<dbReference type="Proteomes" id="UP000829560">
    <property type="component" value="Chromosome"/>
</dbReference>
<dbReference type="KEGG" id="prae:MN210_08525"/>
<dbReference type="SUPFAM" id="SSF101386">
    <property type="entry name" value="all-alpha NTP pyrophosphatases"/>
    <property type="match status" value="1"/>
</dbReference>
<organism evidence="1 2">
    <name type="scientific">Psychrobacter raelei</name>
    <dbReference type="NCBI Taxonomy" id="2565531"/>
    <lineage>
        <taxon>Bacteria</taxon>
        <taxon>Pseudomonadati</taxon>
        <taxon>Pseudomonadota</taxon>
        <taxon>Gammaproteobacteria</taxon>
        <taxon>Moraxellales</taxon>
        <taxon>Moraxellaceae</taxon>
        <taxon>Psychrobacter</taxon>
    </lineage>
</organism>